<dbReference type="Proteomes" id="UP000616724">
    <property type="component" value="Unassembled WGS sequence"/>
</dbReference>
<proteinExistence type="predicted"/>
<protein>
    <submittedName>
        <fullName evidence="1">Uncharacterized protein</fullName>
    </submittedName>
</protein>
<evidence type="ECO:0000313" key="2">
    <source>
        <dbReference type="Proteomes" id="UP000616724"/>
    </source>
</evidence>
<accession>A0A8J3RKH4</accession>
<evidence type="ECO:0000313" key="1">
    <source>
        <dbReference type="EMBL" id="GIH76604.1"/>
    </source>
</evidence>
<gene>
    <name evidence="1" type="ORF">Plo01_30330</name>
</gene>
<organism evidence="1 2">
    <name type="scientific">Planobispora longispora</name>
    <dbReference type="NCBI Taxonomy" id="28887"/>
    <lineage>
        <taxon>Bacteria</taxon>
        <taxon>Bacillati</taxon>
        <taxon>Actinomycetota</taxon>
        <taxon>Actinomycetes</taxon>
        <taxon>Streptosporangiales</taxon>
        <taxon>Streptosporangiaceae</taxon>
        <taxon>Planobispora</taxon>
    </lineage>
</organism>
<reference evidence="1 2" key="1">
    <citation type="submission" date="2021-01" db="EMBL/GenBank/DDBJ databases">
        <title>Whole genome shotgun sequence of Planobispora longispora NBRC 13918.</title>
        <authorList>
            <person name="Komaki H."/>
            <person name="Tamura T."/>
        </authorList>
    </citation>
    <scope>NUCLEOTIDE SEQUENCE [LARGE SCALE GENOMIC DNA]</scope>
    <source>
        <strain evidence="1 2">NBRC 13918</strain>
    </source>
</reference>
<dbReference type="EMBL" id="BOOH01000021">
    <property type="protein sequence ID" value="GIH76604.1"/>
    <property type="molecule type" value="Genomic_DNA"/>
</dbReference>
<keyword evidence="2" id="KW-1185">Reference proteome</keyword>
<dbReference type="AlphaFoldDB" id="A0A8J3RKH4"/>
<sequence>MTWVGAKCVRAKVDFPLPDTPTSTTSDIAGIPISVIPLLPSPSGTVVPVAVSLPLPGAVFSVIPPPPA</sequence>
<name>A0A8J3RKH4_9ACTN</name>
<comment type="caution">
    <text evidence="1">The sequence shown here is derived from an EMBL/GenBank/DDBJ whole genome shotgun (WGS) entry which is preliminary data.</text>
</comment>